<dbReference type="InterPro" id="IPR002818">
    <property type="entry name" value="DJ-1/PfpI"/>
</dbReference>
<name>A0A5N0T972_9GAMM</name>
<evidence type="ECO:0000259" key="2">
    <source>
        <dbReference type="Pfam" id="PF01965"/>
    </source>
</evidence>
<protein>
    <submittedName>
        <fullName evidence="3">Type 1 glutamine amidotransferase</fullName>
    </submittedName>
</protein>
<keyword evidence="4" id="KW-1185">Reference proteome</keyword>
<keyword evidence="3" id="KW-0808">Transferase</keyword>
<gene>
    <name evidence="3" type="ORF">F3N42_09620</name>
</gene>
<dbReference type="PANTHER" id="PTHR42733:SF12">
    <property type="entry name" value="PROTEINASE"/>
    <property type="match status" value="1"/>
</dbReference>
<dbReference type="CDD" id="cd03134">
    <property type="entry name" value="GATase1_PfpI_like"/>
    <property type="match status" value="1"/>
</dbReference>
<organism evidence="3 4">
    <name type="scientific">Marinihelvus fidelis</name>
    <dbReference type="NCBI Taxonomy" id="2613842"/>
    <lineage>
        <taxon>Bacteria</taxon>
        <taxon>Pseudomonadati</taxon>
        <taxon>Pseudomonadota</taxon>
        <taxon>Gammaproteobacteria</taxon>
        <taxon>Chromatiales</taxon>
        <taxon>Wenzhouxiangellaceae</taxon>
        <taxon>Marinihelvus</taxon>
    </lineage>
</organism>
<proteinExistence type="inferred from homology"/>
<reference evidence="3 4" key="1">
    <citation type="submission" date="2019-09" db="EMBL/GenBank/DDBJ databases">
        <title>Wenzhouxiangella sp. Genome sequencing and assembly.</title>
        <authorList>
            <person name="Zhang R."/>
        </authorList>
    </citation>
    <scope>NUCLEOTIDE SEQUENCE [LARGE SCALE GENOMIC DNA]</scope>
    <source>
        <strain evidence="3 4">W260</strain>
    </source>
</reference>
<evidence type="ECO:0000256" key="1">
    <source>
        <dbReference type="ARBA" id="ARBA00008542"/>
    </source>
</evidence>
<dbReference type="InterPro" id="IPR006286">
    <property type="entry name" value="C56_PfpI-like"/>
</dbReference>
<dbReference type="SUPFAM" id="SSF52317">
    <property type="entry name" value="Class I glutamine amidotransferase-like"/>
    <property type="match status" value="1"/>
</dbReference>
<dbReference type="AlphaFoldDB" id="A0A5N0T972"/>
<dbReference type="GO" id="GO:0016740">
    <property type="term" value="F:transferase activity"/>
    <property type="evidence" value="ECO:0007669"/>
    <property type="project" value="UniProtKB-KW"/>
</dbReference>
<dbReference type="Proteomes" id="UP000325372">
    <property type="component" value="Unassembled WGS sequence"/>
</dbReference>
<sequence length="186" mass="20567">MLQGKRIAILATDGFEQSELTEPLDRLRATDADVKVVSLQRGKIRGMRGREWAEEVDVDAVVDDISAEDFDSLVIPGGLLNPDTLRQSEPAVQLVREMFDAKKPVAAICHGPWMLAQANVLRNRKVTSYPSIRTDLTNAGALWADEEVVVDKGLVTSRSPADLDAFCDKVIEETREGRHEGRREAA</sequence>
<dbReference type="RefSeq" id="WP_150864214.1">
    <property type="nucleotide sequence ID" value="NZ_VYXP01000005.1"/>
</dbReference>
<dbReference type="InterPro" id="IPR029062">
    <property type="entry name" value="Class_I_gatase-like"/>
</dbReference>
<comment type="caution">
    <text evidence="3">The sequence shown here is derived from an EMBL/GenBank/DDBJ whole genome shotgun (WGS) entry which is preliminary data.</text>
</comment>
<dbReference type="NCBIfam" id="TIGR01382">
    <property type="entry name" value="PfpI"/>
    <property type="match status" value="1"/>
</dbReference>
<feature type="domain" description="DJ-1/PfpI" evidence="2">
    <location>
        <begin position="5"/>
        <end position="173"/>
    </location>
</feature>
<dbReference type="Gene3D" id="3.40.50.880">
    <property type="match status" value="1"/>
</dbReference>
<keyword evidence="3" id="KW-0315">Glutamine amidotransferase</keyword>
<comment type="similarity">
    <text evidence="1">Belongs to the peptidase C56 family.</text>
</comment>
<dbReference type="EMBL" id="VYXP01000005">
    <property type="protein sequence ID" value="KAA9131565.1"/>
    <property type="molecule type" value="Genomic_DNA"/>
</dbReference>
<dbReference type="PROSITE" id="PS51276">
    <property type="entry name" value="PEPTIDASE_C56_PFPI"/>
    <property type="match status" value="1"/>
</dbReference>
<evidence type="ECO:0000313" key="4">
    <source>
        <dbReference type="Proteomes" id="UP000325372"/>
    </source>
</evidence>
<dbReference type="PANTHER" id="PTHR42733">
    <property type="entry name" value="DJ-1 PROTEIN"/>
    <property type="match status" value="1"/>
</dbReference>
<accession>A0A5N0T972</accession>
<dbReference type="Pfam" id="PF01965">
    <property type="entry name" value="DJ-1_PfpI"/>
    <property type="match status" value="1"/>
</dbReference>
<evidence type="ECO:0000313" key="3">
    <source>
        <dbReference type="EMBL" id="KAA9131565.1"/>
    </source>
</evidence>